<protein>
    <submittedName>
        <fullName evidence="1">Uncharacterized protein</fullName>
    </submittedName>
</protein>
<keyword evidence="2" id="KW-1185">Reference proteome</keyword>
<organism evidence="1 2">
    <name type="scientific">Algoriphagus jejuensis</name>
    <dbReference type="NCBI Taxonomy" id="419934"/>
    <lineage>
        <taxon>Bacteria</taxon>
        <taxon>Pseudomonadati</taxon>
        <taxon>Bacteroidota</taxon>
        <taxon>Cytophagia</taxon>
        <taxon>Cytophagales</taxon>
        <taxon>Cyclobacteriaceae</taxon>
        <taxon>Algoriphagus</taxon>
    </lineage>
</organism>
<comment type="caution">
    <text evidence="1">The sequence shown here is derived from an EMBL/GenBank/DDBJ whole genome shotgun (WGS) entry which is preliminary data.</text>
</comment>
<name>A0ABP3YHJ2_9BACT</name>
<dbReference type="RefSeq" id="WP_343851838.1">
    <property type="nucleotide sequence ID" value="NZ_BAAAFI010000012.1"/>
</dbReference>
<sequence>MDRNEFRKEFMLMTVVQEVPFEQWSRAVFFLANRLSKDYDDVYQEAFYIRLHDIFSTGLNYARGVLLSMKGSENTSKVRWFEIFIPGIEAIRNTLTEPEYQYIQYRRHCSCHMFQDKFERVQRDTLKVKSVRNGIDLKELNAGLLGLLREFGSDKDLDAHLNSKLAIPINDLYKQLT</sequence>
<proteinExistence type="predicted"/>
<evidence type="ECO:0000313" key="2">
    <source>
        <dbReference type="Proteomes" id="UP001500469"/>
    </source>
</evidence>
<reference evidence="2" key="1">
    <citation type="journal article" date="2019" name="Int. J. Syst. Evol. Microbiol.">
        <title>The Global Catalogue of Microorganisms (GCM) 10K type strain sequencing project: providing services to taxonomists for standard genome sequencing and annotation.</title>
        <authorList>
            <consortium name="The Broad Institute Genomics Platform"/>
            <consortium name="The Broad Institute Genome Sequencing Center for Infectious Disease"/>
            <person name="Wu L."/>
            <person name="Ma J."/>
        </authorList>
    </citation>
    <scope>NUCLEOTIDE SEQUENCE [LARGE SCALE GENOMIC DNA]</scope>
    <source>
        <strain evidence="2">JCM 16112</strain>
    </source>
</reference>
<accession>A0ABP3YHJ2</accession>
<dbReference type="EMBL" id="BAAAFI010000012">
    <property type="protein sequence ID" value="GAA0879437.1"/>
    <property type="molecule type" value="Genomic_DNA"/>
</dbReference>
<gene>
    <name evidence="1" type="ORF">GCM10009119_24050</name>
</gene>
<evidence type="ECO:0000313" key="1">
    <source>
        <dbReference type="EMBL" id="GAA0879437.1"/>
    </source>
</evidence>
<dbReference type="Proteomes" id="UP001500469">
    <property type="component" value="Unassembled WGS sequence"/>
</dbReference>